<evidence type="ECO:0000256" key="3">
    <source>
        <dbReference type="ARBA" id="ARBA00022603"/>
    </source>
</evidence>
<dbReference type="InterPro" id="IPR000692">
    <property type="entry name" value="Fibrillarin"/>
</dbReference>
<dbReference type="GeneID" id="76207194"/>
<dbReference type="EMBL" id="AP026830">
    <property type="protein sequence ID" value="BDR92554.1"/>
    <property type="molecule type" value="Genomic_DNA"/>
</dbReference>
<keyword evidence="6 9" id="KW-0694">RNA-binding</keyword>
<evidence type="ECO:0000313" key="13">
    <source>
        <dbReference type="Proteomes" id="UP001060771"/>
    </source>
</evidence>
<evidence type="ECO:0000256" key="1">
    <source>
        <dbReference type="ARBA" id="ARBA00010632"/>
    </source>
</evidence>
<keyword evidence="4 9" id="KW-0808">Transferase</keyword>
<dbReference type="GO" id="GO:0008033">
    <property type="term" value="P:tRNA processing"/>
    <property type="evidence" value="ECO:0007669"/>
    <property type="project" value="UniProtKB-UniRule"/>
</dbReference>
<feature type="binding site" evidence="9">
    <location>
        <begin position="93"/>
        <end position="94"/>
    </location>
    <ligand>
        <name>S-adenosyl-L-methionine</name>
        <dbReference type="ChEBI" id="CHEBI:59789"/>
    </ligand>
</feature>
<dbReference type="NCBIfam" id="NF003276">
    <property type="entry name" value="PRK04266.1-2"/>
    <property type="match status" value="1"/>
</dbReference>
<dbReference type="Gene3D" id="3.30.200.20">
    <property type="entry name" value="Phosphorylase Kinase, domain 1"/>
    <property type="match status" value="1"/>
</dbReference>
<dbReference type="NCBIfam" id="NF003275">
    <property type="entry name" value="PRK04266.1-1"/>
    <property type="match status" value="1"/>
</dbReference>
<reference evidence="11" key="2">
    <citation type="submission" date="2020-09" db="EMBL/GenBank/DDBJ databases">
        <authorList>
            <person name="Sun Q."/>
            <person name="Ohkuma M."/>
        </authorList>
    </citation>
    <scope>NUCLEOTIDE SEQUENCE</scope>
    <source>
        <strain evidence="11">JCM 11219</strain>
    </source>
</reference>
<dbReference type="OrthoDB" id="6244at2157"/>
<dbReference type="PROSITE" id="PS00566">
    <property type="entry name" value="FIBRILLARIN"/>
    <property type="match status" value="1"/>
</dbReference>
<keyword evidence="5 9" id="KW-0819">tRNA processing</keyword>
<protein>
    <recommendedName>
        <fullName evidence="9">Fibrillarin-like rRNA/tRNA 2'-O-methyltransferase</fullName>
        <ecNumber evidence="9">2.1.1.-</ecNumber>
    </recommendedName>
</protein>
<keyword evidence="13" id="KW-1185">Reference proteome</keyword>
<sequence length="238" mass="27047">MSSLIQVVGVKEHDKFRGVYWVSFEDGTERLATINLTPGRRVYGEQLIQWEGKEYRVWNPYRSKLAAAIMNGLKVMPIAEGTRMLYLGAASGTTVSHISDIVGNNGIIYSVEFSPRVFREFMEKLVDQGRKNVIPILADARYPEQYIHIVRTVDIAYIDIAQPFQAKILADNADVYVKNNGYVMLVIKAMSIDVTKEPSETFKREIDVLKDRGYEILETVHLEPYDTAHAMVIGRKIS</sequence>
<dbReference type="GO" id="GO:1990259">
    <property type="term" value="F:histone H2AQ104 methyltransferase activity"/>
    <property type="evidence" value="ECO:0007669"/>
    <property type="project" value="TreeGrafter"/>
</dbReference>
<dbReference type="SUPFAM" id="SSF53335">
    <property type="entry name" value="S-adenosyl-L-methionine-dependent methyltransferases"/>
    <property type="match status" value="1"/>
</dbReference>
<dbReference type="PANTHER" id="PTHR10335">
    <property type="entry name" value="RRNA 2-O-METHYLTRANSFERASE FIBRILLARIN"/>
    <property type="match status" value="1"/>
</dbReference>
<evidence type="ECO:0000256" key="6">
    <source>
        <dbReference type="ARBA" id="ARBA00022884"/>
    </source>
</evidence>
<keyword evidence="2 9" id="KW-0698">rRNA processing</keyword>
<dbReference type="Proteomes" id="UP000657075">
    <property type="component" value="Unassembled WGS sequence"/>
</dbReference>
<dbReference type="InterPro" id="IPR020813">
    <property type="entry name" value="Fibrillarin_CS"/>
</dbReference>
<dbReference type="PIRSF" id="PIRSF006540">
    <property type="entry name" value="Nop17p"/>
    <property type="match status" value="1"/>
</dbReference>
<dbReference type="FunFam" id="3.30.200.20:FF:000613">
    <property type="entry name" value="Fibrillarin-like rRNA/tRNA 2'-O-methyltransferase"/>
    <property type="match status" value="1"/>
</dbReference>
<evidence type="ECO:0000256" key="5">
    <source>
        <dbReference type="ARBA" id="ARBA00022694"/>
    </source>
</evidence>
<reference evidence="11" key="1">
    <citation type="journal article" date="2014" name="Int. J. Syst. Evol. Microbiol.">
        <title>Complete genome sequence of Corynebacterium casei LMG S-19264T (=DSM 44701T), isolated from a smear-ripened cheese.</title>
        <authorList>
            <consortium name="US DOE Joint Genome Institute (JGI-PGF)"/>
            <person name="Walter F."/>
            <person name="Albersmeier A."/>
            <person name="Kalinowski J."/>
            <person name="Ruckert C."/>
        </authorList>
    </citation>
    <scope>NUCLEOTIDE SEQUENCE</scope>
    <source>
        <strain evidence="11">JCM 11219</strain>
    </source>
</reference>
<dbReference type="Pfam" id="PF01269">
    <property type="entry name" value="Fibrillarin"/>
    <property type="match status" value="1"/>
</dbReference>
<evidence type="ECO:0000313" key="10">
    <source>
        <dbReference type="EMBL" id="BDR92554.1"/>
    </source>
</evidence>
<dbReference type="EC" id="2.1.1.-" evidence="9"/>
<comment type="subunit">
    <text evidence="8">Interacts with nop5. Component of box C/D small ribonucleoprotein (sRNP) particles that contain rpl7ae, FlpA and nop5, plus a guide RNA. These sRNP particles form homodimers, giving rise to an asymmetric holoenzyme.</text>
</comment>
<evidence type="ECO:0000256" key="4">
    <source>
        <dbReference type="ARBA" id="ARBA00022679"/>
    </source>
</evidence>
<dbReference type="CDD" id="cd02440">
    <property type="entry name" value="AdoMet_MTases"/>
    <property type="match status" value="1"/>
</dbReference>
<feature type="binding site" evidence="9">
    <location>
        <begin position="112"/>
        <end position="113"/>
    </location>
    <ligand>
        <name>S-adenosyl-L-methionine</name>
        <dbReference type="ChEBI" id="CHEBI:59789"/>
    </ligand>
</feature>
<dbReference type="InterPro" id="IPR029063">
    <property type="entry name" value="SAM-dependent_MTases_sf"/>
</dbReference>
<comment type="function">
    <text evidence="7 9">Involved in pre-rRNA and tRNA processing. Utilizes the methyl donor S-adenosyl-L-methionine to catalyze the site-specific 2'-hydroxyl methylation of ribose moieties in rRNA and tRNA. Site specificity is provided by a guide RNA that base pairs with the substrate. Methylation occurs at a characteristic distance from the sequence involved in base pairing with the guide RNA.</text>
</comment>
<name>A0A830EJI1_9CREN</name>
<dbReference type="PANTHER" id="PTHR10335:SF17">
    <property type="entry name" value="FIBRILLARIN"/>
    <property type="match status" value="1"/>
</dbReference>
<dbReference type="GO" id="GO:0000494">
    <property type="term" value="P:box C/D sno(s)RNA 3'-end processing"/>
    <property type="evidence" value="ECO:0007669"/>
    <property type="project" value="TreeGrafter"/>
</dbReference>
<gene>
    <name evidence="9" type="primary">flpA</name>
    <name evidence="11" type="ORF">GCM10007112_19690</name>
    <name evidence="10" type="ORF">Vsou_16470</name>
</gene>
<dbReference type="PRINTS" id="PR00052">
    <property type="entry name" value="FIBRILLARIN"/>
</dbReference>
<evidence type="ECO:0000313" key="11">
    <source>
        <dbReference type="EMBL" id="GGI82983.1"/>
    </source>
</evidence>
<evidence type="ECO:0000256" key="8">
    <source>
        <dbReference type="ARBA" id="ARBA00063440"/>
    </source>
</evidence>
<dbReference type="Gene3D" id="3.40.50.150">
    <property type="entry name" value="Vaccinia Virus protein VP39"/>
    <property type="match status" value="1"/>
</dbReference>
<reference evidence="13" key="3">
    <citation type="submission" date="2022-09" db="EMBL/GenBank/DDBJ databases">
        <title>Complete genome sequence of Vulcanisaeta souniana.</title>
        <authorList>
            <person name="Kato S."/>
            <person name="Itoh T."/>
            <person name="Ohkuma M."/>
        </authorList>
    </citation>
    <scope>NUCLEOTIDE SEQUENCE [LARGE SCALE GENOMIC DNA]</scope>
    <source>
        <strain evidence="13">JCM 11219</strain>
    </source>
</reference>
<reference evidence="10" key="4">
    <citation type="journal article" date="2023" name="Microbiol. Resour. Announc.">
        <title>Complete Genome Sequence of Vulcanisaeta souniana Strain IC-059, a Hyperthermophilic Archaeon Isolated from Hot Spring Water in Japan.</title>
        <authorList>
            <person name="Kato S."/>
            <person name="Itoh T."/>
            <person name="Wu L."/>
            <person name="Ma J."/>
            <person name="Ohkuma M."/>
        </authorList>
    </citation>
    <scope>NUCLEOTIDE SEQUENCE</scope>
    <source>
        <strain evidence="10">JCM 11219</strain>
    </source>
</reference>
<dbReference type="HAMAP" id="MF_00351">
    <property type="entry name" value="RNA_methyltransf_FlpA"/>
    <property type="match status" value="1"/>
</dbReference>
<evidence type="ECO:0000256" key="9">
    <source>
        <dbReference type="HAMAP-Rule" id="MF_00351"/>
    </source>
</evidence>
<evidence type="ECO:0000256" key="7">
    <source>
        <dbReference type="ARBA" id="ARBA00057806"/>
    </source>
</evidence>
<dbReference type="NCBIfam" id="NF003277">
    <property type="entry name" value="PRK04266.1-3"/>
    <property type="match status" value="1"/>
</dbReference>
<feature type="binding site" evidence="9">
    <location>
        <begin position="159"/>
        <end position="162"/>
    </location>
    <ligand>
        <name>S-adenosyl-L-methionine</name>
        <dbReference type="ChEBI" id="CHEBI:59789"/>
    </ligand>
</feature>
<organism evidence="11 12">
    <name type="scientific">Vulcanisaeta souniana JCM 11219</name>
    <dbReference type="NCBI Taxonomy" id="1293586"/>
    <lineage>
        <taxon>Archaea</taxon>
        <taxon>Thermoproteota</taxon>
        <taxon>Thermoprotei</taxon>
        <taxon>Thermoproteales</taxon>
        <taxon>Thermoproteaceae</taxon>
        <taxon>Vulcanisaeta</taxon>
    </lineage>
</organism>
<proteinExistence type="inferred from homology"/>
<dbReference type="AlphaFoldDB" id="A0A830EJI1"/>
<comment type="similarity">
    <text evidence="1 9">Belongs to the methyltransferase superfamily. Fibrillarin family.</text>
</comment>
<accession>A0A830EJI1</accession>
<evidence type="ECO:0000313" key="12">
    <source>
        <dbReference type="Proteomes" id="UP000657075"/>
    </source>
</evidence>
<evidence type="ECO:0000256" key="2">
    <source>
        <dbReference type="ARBA" id="ARBA00022552"/>
    </source>
</evidence>
<keyword evidence="3 9" id="KW-0489">Methyltransferase</keyword>
<feature type="binding site" evidence="9">
    <location>
        <begin position="139"/>
        <end position="140"/>
    </location>
    <ligand>
        <name>S-adenosyl-L-methionine</name>
        <dbReference type="ChEBI" id="CHEBI:59789"/>
    </ligand>
</feature>
<dbReference type="SMART" id="SM01206">
    <property type="entry name" value="Fibrillarin"/>
    <property type="match status" value="1"/>
</dbReference>
<dbReference type="GO" id="GO:0008649">
    <property type="term" value="F:rRNA methyltransferase activity"/>
    <property type="evidence" value="ECO:0007669"/>
    <property type="project" value="TreeGrafter"/>
</dbReference>
<dbReference type="EMBL" id="BMNM01000009">
    <property type="protein sequence ID" value="GGI82983.1"/>
    <property type="molecule type" value="Genomic_DNA"/>
</dbReference>
<dbReference type="Proteomes" id="UP001060771">
    <property type="component" value="Chromosome"/>
</dbReference>
<dbReference type="RefSeq" id="WP_188603770.1">
    <property type="nucleotide sequence ID" value="NZ_AP026830.1"/>
</dbReference>
<dbReference type="GO" id="GO:0003723">
    <property type="term" value="F:RNA binding"/>
    <property type="evidence" value="ECO:0007669"/>
    <property type="project" value="UniProtKB-UniRule"/>
</dbReference>